<feature type="region of interest" description="Disordered" evidence="1">
    <location>
        <begin position="166"/>
        <end position="188"/>
    </location>
</feature>
<reference evidence="2 3" key="1">
    <citation type="submission" date="2015-10" db="EMBL/GenBank/DDBJ databases">
        <title>Full genome of DAOMC 229536 Phialocephala scopiformis, a fungal endophyte of spruce producing the potent anti-insectan compound rugulosin.</title>
        <authorList>
            <consortium name="DOE Joint Genome Institute"/>
            <person name="Walker A.K."/>
            <person name="Frasz S.L."/>
            <person name="Seifert K.A."/>
            <person name="Miller J.D."/>
            <person name="Mondo S.J."/>
            <person name="Labutti K."/>
            <person name="Lipzen A."/>
            <person name="Dockter R."/>
            <person name="Kennedy M."/>
            <person name="Grigoriev I.V."/>
            <person name="Spatafora J.W."/>
        </authorList>
    </citation>
    <scope>NUCLEOTIDE SEQUENCE [LARGE SCALE GENOMIC DNA]</scope>
    <source>
        <strain evidence="2 3">CBS 120377</strain>
    </source>
</reference>
<dbReference type="AlphaFoldDB" id="A0A194WU85"/>
<organism evidence="2 3">
    <name type="scientific">Mollisia scopiformis</name>
    <name type="common">Conifer needle endophyte fungus</name>
    <name type="synonym">Phialocephala scopiformis</name>
    <dbReference type="NCBI Taxonomy" id="149040"/>
    <lineage>
        <taxon>Eukaryota</taxon>
        <taxon>Fungi</taxon>
        <taxon>Dikarya</taxon>
        <taxon>Ascomycota</taxon>
        <taxon>Pezizomycotina</taxon>
        <taxon>Leotiomycetes</taxon>
        <taxon>Helotiales</taxon>
        <taxon>Mollisiaceae</taxon>
        <taxon>Mollisia</taxon>
    </lineage>
</organism>
<keyword evidence="3" id="KW-1185">Reference proteome</keyword>
<dbReference type="RefSeq" id="XP_018065873.1">
    <property type="nucleotide sequence ID" value="XM_018208179.1"/>
</dbReference>
<protein>
    <submittedName>
        <fullName evidence="2">Uncharacterized protein</fullName>
    </submittedName>
</protein>
<evidence type="ECO:0000313" key="3">
    <source>
        <dbReference type="Proteomes" id="UP000070700"/>
    </source>
</evidence>
<feature type="non-terminal residue" evidence="2">
    <location>
        <position position="188"/>
    </location>
</feature>
<dbReference type="GeneID" id="28817905"/>
<dbReference type="EMBL" id="KQ947426">
    <property type="protein sequence ID" value="KUJ11518.1"/>
    <property type="molecule type" value="Genomic_DNA"/>
</dbReference>
<proteinExistence type="predicted"/>
<dbReference type="InParanoid" id="A0A194WU85"/>
<evidence type="ECO:0000256" key="1">
    <source>
        <dbReference type="SAM" id="MobiDB-lite"/>
    </source>
</evidence>
<dbReference type="Proteomes" id="UP000070700">
    <property type="component" value="Unassembled WGS sequence"/>
</dbReference>
<evidence type="ECO:0000313" key="2">
    <source>
        <dbReference type="EMBL" id="KUJ11518.1"/>
    </source>
</evidence>
<name>A0A194WU85_MOLSC</name>
<dbReference type="KEGG" id="psco:LY89DRAFT_541143"/>
<sequence length="188" mass="21885">MEDLNVEEIKRQVLDTHFSPRSRPSSSASNAPPMPQFFRLMRLMDVWSIRLSVLRKVSPLLLALEDTEIALKSGWNAIRNPTEEECLSRETFNIMRDVLREKVTTLGRDLDYLLDTLEGRPDTLPDGWLDRMEVIENDYGSWDVAGDRKVREGEWAKLAKRRKEEEDARRLQEAEEAEVARQKAEREA</sequence>
<accession>A0A194WU85</accession>
<gene>
    <name evidence="2" type="ORF">LY89DRAFT_541143</name>
</gene>
<dbReference type="OrthoDB" id="5409589at2759"/>
<dbReference type="STRING" id="149040.A0A194WU85"/>